<dbReference type="GO" id="GO:0004175">
    <property type="term" value="F:endopeptidase activity"/>
    <property type="evidence" value="ECO:0007669"/>
    <property type="project" value="UniProtKB-ARBA"/>
</dbReference>
<dbReference type="GO" id="GO:0080120">
    <property type="term" value="P:CAAX-box protein maturation"/>
    <property type="evidence" value="ECO:0007669"/>
    <property type="project" value="UniProtKB-ARBA"/>
</dbReference>
<feature type="transmembrane region" description="Helical" evidence="1">
    <location>
        <begin position="144"/>
        <end position="167"/>
    </location>
</feature>
<evidence type="ECO:0000259" key="2">
    <source>
        <dbReference type="Pfam" id="PF02517"/>
    </source>
</evidence>
<feature type="transmembrane region" description="Helical" evidence="1">
    <location>
        <begin position="12"/>
        <end position="33"/>
    </location>
</feature>
<feature type="transmembrane region" description="Helical" evidence="1">
    <location>
        <begin position="210"/>
        <end position="231"/>
    </location>
</feature>
<dbReference type="InterPro" id="IPR003675">
    <property type="entry name" value="Rce1/LyrA-like_dom"/>
</dbReference>
<feature type="domain" description="CAAX prenyl protease 2/Lysostaphin resistance protein A-like" evidence="2">
    <location>
        <begin position="135"/>
        <end position="241"/>
    </location>
</feature>
<comment type="caution">
    <text evidence="3">The sequence shown here is derived from an EMBL/GenBank/DDBJ whole genome shotgun (WGS) entry which is preliminary data.</text>
</comment>
<dbReference type="EMBL" id="PGGK01000005">
    <property type="protein sequence ID" value="TGC09515.1"/>
    <property type="molecule type" value="Genomic_DNA"/>
</dbReference>
<evidence type="ECO:0000313" key="3">
    <source>
        <dbReference type="EMBL" id="TGC09515.1"/>
    </source>
</evidence>
<gene>
    <name evidence="3" type="ORF">CUN85_06710</name>
</gene>
<feature type="transmembrane region" description="Helical" evidence="1">
    <location>
        <begin position="237"/>
        <end position="255"/>
    </location>
</feature>
<organism evidence="3 4">
    <name type="scientific">Methanolobus halotolerans</name>
    <dbReference type="NCBI Taxonomy" id="2052935"/>
    <lineage>
        <taxon>Archaea</taxon>
        <taxon>Methanobacteriati</taxon>
        <taxon>Methanobacteriota</taxon>
        <taxon>Stenosarchaea group</taxon>
        <taxon>Methanomicrobia</taxon>
        <taxon>Methanosarcinales</taxon>
        <taxon>Methanosarcinaceae</taxon>
        <taxon>Methanolobus</taxon>
    </lineage>
</organism>
<keyword evidence="1" id="KW-0812">Transmembrane</keyword>
<dbReference type="Pfam" id="PF02517">
    <property type="entry name" value="Rce1-like"/>
    <property type="match status" value="1"/>
</dbReference>
<sequence>MDAKNIVDQKIFWLLFMAAEFSMIAAVPYAVSISGDAIYDFGVSLPMILATQFAQGTGLLIVSILTGIFLGKKIGLGTPVLESLFEGRGLPASFHSTVKLSVILGVFAGTLIFVTDRFVFSIFVEPLTVFLASPLLWQRFLYSFYAGIVEEIILRFFLVTLLIWISWKIKRTSENLPTNTGVWLSVLITSLLYSIGYISSLSASEYPDLMLTLGITVLSLITGSIFGWLYWKKGLEASIIANLTASLTMLVVLGSL</sequence>
<evidence type="ECO:0000313" key="4">
    <source>
        <dbReference type="Proteomes" id="UP000297295"/>
    </source>
</evidence>
<keyword evidence="1" id="KW-0472">Membrane</keyword>
<name>A0A4E0PZV6_9EURY</name>
<dbReference type="AlphaFoldDB" id="A0A4E0PZV6"/>
<reference evidence="3 4" key="1">
    <citation type="submission" date="2017-11" db="EMBL/GenBank/DDBJ databases">
        <title>Isolation and Characterization of Methanogenic Archaea from Saline Meromictic Lake at Siberia.</title>
        <authorList>
            <person name="Shen Y."/>
            <person name="Huang H.-H."/>
            <person name="Lai M.-C."/>
            <person name="Chen S.-C."/>
        </authorList>
    </citation>
    <scope>NUCLEOTIDE SEQUENCE [LARGE SCALE GENOMIC DNA]</scope>
    <source>
        <strain evidence="3 4">SY-01</strain>
    </source>
</reference>
<dbReference type="OrthoDB" id="330173at2157"/>
<dbReference type="RefSeq" id="WP_135389553.1">
    <property type="nucleotide sequence ID" value="NZ_PGGK01000005.1"/>
</dbReference>
<feature type="transmembrane region" description="Helical" evidence="1">
    <location>
        <begin position="179"/>
        <end position="198"/>
    </location>
</feature>
<proteinExistence type="predicted"/>
<keyword evidence="1" id="KW-1133">Transmembrane helix</keyword>
<dbReference type="Proteomes" id="UP000297295">
    <property type="component" value="Unassembled WGS sequence"/>
</dbReference>
<evidence type="ECO:0000256" key="1">
    <source>
        <dbReference type="SAM" id="Phobius"/>
    </source>
</evidence>
<feature type="transmembrane region" description="Helical" evidence="1">
    <location>
        <begin position="53"/>
        <end position="71"/>
    </location>
</feature>
<keyword evidence="4" id="KW-1185">Reference proteome</keyword>
<protein>
    <recommendedName>
        <fullName evidence="2">CAAX prenyl protease 2/Lysostaphin resistance protein A-like domain-containing protein</fullName>
    </recommendedName>
</protein>
<accession>A0A4E0PZV6</accession>